<evidence type="ECO:0000313" key="1">
    <source>
        <dbReference type="EnsemblPlants" id="OMERI09G00650.1"/>
    </source>
</evidence>
<dbReference type="EnsemblPlants" id="OMERI09G00650.1">
    <property type="protein sequence ID" value="OMERI09G00650.1"/>
    <property type="gene ID" value="OMERI09G00650"/>
</dbReference>
<reference evidence="1" key="1">
    <citation type="submission" date="2015-04" db="UniProtKB">
        <authorList>
            <consortium name="EnsemblPlants"/>
        </authorList>
    </citation>
    <scope>IDENTIFICATION</scope>
</reference>
<dbReference type="AlphaFoldDB" id="A0A0E0EPG6"/>
<sequence>MEKMSYIQRLRTSLPDPPALHHIAPLSPTSLPSAAQIAPPTRADSALFFSLNAHLSRGHLLRATTDPTAVNVVNHLRSA</sequence>
<name>A0A0E0EPG6_9ORYZ</name>
<keyword evidence="2" id="KW-1185">Reference proteome</keyword>
<dbReference type="Gramene" id="OMERI09G00650.1">
    <property type="protein sequence ID" value="OMERI09G00650.1"/>
    <property type="gene ID" value="OMERI09G00650"/>
</dbReference>
<evidence type="ECO:0000313" key="2">
    <source>
        <dbReference type="Proteomes" id="UP000008021"/>
    </source>
</evidence>
<organism evidence="1">
    <name type="scientific">Oryza meridionalis</name>
    <dbReference type="NCBI Taxonomy" id="40149"/>
    <lineage>
        <taxon>Eukaryota</taxon>
        <taxon>Viridiplantae</taxon>
        <taxon>Streptophyta</taxon>
        <taxon>Embryophyta</taxon>
        <taxon>Tracheophyta</taxon>
        <taxon>Spermatophyta</taxon>
        <taxon>Magnoliopsida</taxon>
        <taxon>Liliopsida</taxon>
        <taxon>Poales</taxon>
        <taxon>Poaceae</taxon>
        <taxon>BOP clade</taxon>
        <taxon>Oryzoideae</taxon>
        <taxon>Oryzeae</taxon>
        <taxon>Oryzinae</taxon>
        <taxon>Oryza</taxon>
    </lineage>
</organism>
<reference evidence="1" key="2">
    <citation type="submission" date="2018-05" db="EMBL/GenBank/DDBJ databases">
        <title>OmerRS3 (Oryza meridionalis Reference Sequence Version 3).</title>
        <authorList>
            <person name="Zhang J."/>
            <person name="Kudrna D."/>
            <person name="Lee S."/>
            <person name="Talag J."/>
            <person name="Welchert J."/>
            <person name="Wing R.A."/>
        </authorList>
    </citation>
    <scope>NUCLEOTIDE SEQUENCE [LARGE SCALE GENOMIC DNA]</scope>
    <source>
        <strain evidence="1">cv. OR44</strain>
    </source>
</reference>
<accession>A0A0E0EPG6</accession>
<dbReference type="HOGENOM" id="CLU_2610124_0_0_1"/>
<dbReference type="Proteomes" id="UP000008021">
    <property type="component" value="Chromosome 9"/>
</dbReference>
<proteinExistence type="predicted"/>
<protein>
    <submittedName>
        <fullName evidence="1">Uncharacterized protein</fullName>
    </submittedName>
</protein>